<feature type="region of interest" description="Disordered" evidence="1">
    <location>
        <begin position="1"/>
        <end position="118"/>
    </location>
</feature>
<dbReference type="Proteomes" id="UP000774617">
    <property type="component" value="Unassembled WGS sequence"/>
</dbReference>
<feature type="compositionally biased region" description="Basic and acidic residues" evidence="1">
    <location>
        <begin position="66"/>
        <end position="80"/>
    </location>
</feature>
<feature type="compositionally biased region" description="Polar residues" evidence="1">
    <location>
        <begin position="149"/>
        <end position="160"/>
    </location>
</feature>
<keyword evidence="3" id="KW-1185">Reference proteome</keyword>
<feature type="region of interest" description="Disordered" evidence="1">
    <location>
        <begin position="133"/>
        <end position="186"/>
    </location>
</feature>
<gene>
    <name evidence="2" type="ORF">B0J12DRAFT_764562</name>
</gene>
<dbReference type="PANTHER" id="PTHR42105:SF1">
    <property type="entry name" value="TRANSALDOLASE"/>
    <property type="match status" value="1"/>
</dbReference>
<evidence type="ECO:0000313" key="3">
    <source>
        <dbReference type="Proteomes" id="UP000774617"/>
    </source>
</evidence>
<accession>A0ABQ8G042</accession>
<sequence>MTQDSRGQNMTSYENLRATGDPGNELEGRANPTSTQNQSGTFSNPSSRHLGRHSGYDGHSLFFEQTKNERLLTPTEEVRRNHSIPQETSLQQHGGLAGSPSHKDTYKNKSKHKSNISSLFGIPKVSRWSKIAASTEESTRNGKKGRPYSNASRFGSNINLNEYDDHPFEQAQSPSPLIPDHGMDDPKYQAHRNSLNLKHPQPHPSPTHHYQTYLESQAMSFDDPQSPGFDQWSSAPSLALNRNRFSNNNGHMSPFPDGGYSNHSAMEQVRRQMDDGHLVP</sequence>
<dbReference type="EMBL" id="JAGTJR010000031">
    <property type="protein sequence ID" value="KAH7038996.1"/>
    <property type="molecule type" value="Genomic_DNA"/>
</dbReference>
<dbReference type="PANTHER" id="PTHR42105">
    <property type="entry name" value="DIM2-ASSOCIATED PROTEIN 1"/>
    <property type="match status" value="1"/>
</dbReference>
<reference evidence="2 3" key="1">
    <citation type="journal article" date="2021" name="Nat. Commun.">
        <title>Genetic determinants of endophytism in the Arabidopsis root mycobiome.</title>
        <authorList>
            <person name="Mesny F."/>
            <person name="Miyauchi S."/>
            <person name="Thiergart T."/>
            <person name="Pickel B."/>
            <person name="Atanasova L."/>
            <person name="Karlsson M."/>
            <person name="Huettel B."/>
            <person name="Barry K.W."/>
            <person name="Haridas S."/>
            <person name="Chen C."/>
            <person name="Bauer D."/>
            <person name="Andreopoulos W."/>
            <person name="Pangilinan J."/>
            <person name="LaButti K."/>
            <person name="Riley R."/>
            <person name="Lipzen A."/>
            <person name="Clum A."/>
            <person name="Drula E."/>
            <person name="Henrissat B."/>
            <person name="Kohler A."/>
            <person name="Grigoriev I.V."/>
            <person name="Martin F.M."/>
            <person name="Hacquard S."/>
        </authorList>
    </citation>
    <scope>NUCLEOTIDE SEQUENCE [LARGE SCALE GENOMIC DNA]</scope>
    <source>
        <strain evidence="2 3">MPI-SDFR-AT-0080</strain>
    </source>
</reference>
<feature type="compositionally biased region" description="Polar residues" evidence="1">
    <location>
        <begin position="31"/>
        <end position="47"/>
    </location>
</feature>
<feature type="compositionally biased region" description="Polar residues" evidence="1">
    <location>
        <begin position="1"/>
        <end position="14"/>
    </location>
</feature>
<name>A0ABQ8G042_9PEZI</name>
<protein>
    <submittedName>
        <fullName evidence="2">Uncharacterized protein</fullName>
    </submittedName>
</protein>
<comment type="caution">
    <text evidence="2">The sequence shown here is derived from an EMBL/GenBank/DDBJ whole genome shotgun (WGS) entry which is preliminary data.</text>
</comment>
<organism evidence="2 3">
    <name type="scientific">Macrophomina phaseolina</name>
    <dbReference type="NCBI Taxonomy" id="35725"/>
    <lineage>
        <taxon>Eukaryota</taxon>
        <taxon>Fungi</taxon>
        <taxon>Dikarya</taxon>
        <taxon>Ascomycota</taxon>
        <taxon>Pezizomycotina</taxon>
        <taxon>Dothideomycetes</taxon>
        <taxon>Dothideomycetes incertae sedis</taxon>
        <taxon>Botryosphaeriales</taxon>
        <taxon>Botryosphaeriaceae</taxon>
        <taxon>Macrophomina</taxon>
    </lineage>
</organism>
<proteinExistence type="predicted"/>
<evidence type="ECO:0000256" key="1">
    <source>
        <dbReference type="SAM" id="MobiDB-lite"/>
    </source>
</evidence>
<feature type="compositionally biased region" description="Polar residues" evidence="1">
    <location>
        <begin position="83"/>
        <end position="92"/>
    </location>
</feature>
<evidence type="ECO:0000313" key="2">
    <source>
        <dbReference type="EMBL" id="KAH7038996.1"/>
    </source>
</evidence>